<sequence length="163" mass="16708">MCSGNDWTPLTRIGLLTSMSTAKSIITRKRMPAVPLPILTTLTGTTKRMTHACPTPVHMVGTASSGGPPSRAAVGTLSLETDVRMCKTSAKTTHVAGETVSLFRVLLTTAVPANTLTGVQTAPEWFLCAGQIPAKTVAPAPGRGGGPSSPAPVLTSSRGSSVK</sequence>
<dbReference type="AlphaFoldDB" id="A0A8C2XT83"/>
<accession>A0A8C2XT83</accession>
<evidence type="ECO:0000313" key="2">
    <source>
        <dbReference type="Ensembl" id="ENSCHIP00010022810.1"/>
    </source>
</evidence>
<protein>
    <submittedName>
        <fullName evidence="2">Uncharacterized protein</fullName>
    </submittedName>
</protein>
<name>A0A8C2XT83_CAPHI</name>
<organism evidence="2">
    <name type="scientific">Capra hircus</name>
    <name type="common">Goat</name>
    <dbReference type="NCBI Taxonomy" id="9925"/>
    <lineage>
        <taxon>Eukaryota</taxon>
        <taxon>Metazoa</taxon>
        <taxon>Chordata</taxon>
        <taxon>Craniata</taxon>
        <taxon>Vertebrata</taxon>
        <taxon>Euteleostomi</taxon>
        <taxon>Mammalia</taxon>
        <taxon>Eutheria</taxon>
        <taxon>Laurasiatheria</taxon>
        <taxon>Artiodactyla</taxon>
        <taxon>Ruminantia</taxon>
        <taxon>Pecora</taxon>
        <taxon>Bovidae</taxon>
        <taxon>Caprinae</taxon>
        <taxon>Capra</taxon>
    </lineage>
</organism>
<reference evidence="2" key="2">
    <citation type="submission" date="2025-08" db="UniProtKB">
        <authorList>
            <consortium name="Ensembl"/>
        </authorList>
    </citation>
    <scope>IDENTIFICATION</scope>
</reference>
<reference evidence="2" key="1">
    <citation type="submission" date="2019-03" db="EMBL/GenBank/DDBJ databases">
        <title>Genome sequencing and reference-guided assembly of Black Bengal Goat (Capra hircus).</title>
        <authorList>
            <person name="Siddiki A.Z."/>
            <person name="Baten A."/>
            <person name="Billah M."/>
            <person name="Alam M.A.U."/>
            <person name="Shawrob K.S.M."/>
            <person name="Saha S."/>
            <person name="Chowdhury M."/>
            <person name="Rahman A.H."/>
            <person name="Stear M."/>
            <person name="Miah G."/>
            <person name="Das G.B."/>
            <person name="Hossain M.M."/>
            <person name="Kumkum M."/>
            <person name="Islam M.S."/>
            <person name="Mollah A.M."/>
            <person name="Ahsan A."/>
            <person name="Tusar F."/>
            <person name="Khan M.K.I."/>
        </authorList>
    </citation>
    <scope>NUCLEOTIDE SEQUENCE [LARGE SCALE GENOMIC DNA]</scope>
</reference>
<feature type="region of interest" description="Disordered" evidence="1">
    <location>
        <begin position="137"/>
        <end position="163"/>
    </location>
</feature>
<evidence type="ECO:0000256" key="1">
    <source>
        <dbReference type="SAM" id="MobiDB-lite"/>
    </source>
</evidence>
<dbReference type="Ensembl" id="ENSCHIT00010032253.1">
    <property type="protein sequence ID" value="ENSCHIP00010022810.1"/>
    <property type="gene ID" value="ENSCHIG00010016806.1"/>
</dbReference>
<proteinExistence type="predicted"/>
<feature type="compositionally biased region" description="Polar residues" evidence="1">
    <location>
        <begin position="154"/>
        <end position="163"/>
    </location>
</feature>